<dbReference type="OrthoDB" id="73875at2759"/>
<name>A0A384JV41_BOTFB</name>
<dbReference type="Proteomes" id="UP000001798">
    <property type="component" value="Chromosome 10"/>
</dbReference>
<organism evidence="2 3">
    <name type="scientific">Botryotinia fuckeliana (strain B05.10)</name>
    <name type="common">Noble rot fungus</name>
    <name type="synonym">Botrytis cinerea</name>
    <dbReference type="NCBI Taxonomy" id="332648"/>
    <lineage>
        <taxon>Eukaryota</taxon>
        <taxon>Fungi</taxon>
        <taxon>Dikarya</taxon>
        <taxon>Ascomycota</taxon>
        <taxon>Pezizomycotina</taxon>
        <taxon>Leotiomycetes</taxon>
        <taxon>Helotiales</taxon>
        <taxon>Sclerotiniaceae</taxon>
        <taxon>Botrytis</taxon>
    </lineage>
</organism>
<dbReference type="EMBL" id="CP009814">
    <property type="protein sequence ID" value="ATZ54443.1"/>
    <property type="molecule type" value="Genomic_DNA"/>
</dbReference>
<dbReference type="VEuPathDB" id="FungiDB:Bcin10g04460"/>
<gene>
    <name evidence="2" type="ORF">BCIN_10g04460</name>
</gene>
<evidence type="ECO:0000313" key="2">
    <source>
        <dbReference type="EMBL" id="ATZ54443.1"/>
    </source>
</evidence>
<sequence length="158" mass="17633">MSYRLNDPGYALFTQDAYYARTAYCIDPAIYEDEPSSVYTQGLTLPTRHDLSQMLNFDEEDSVIVMREINSTRLPTPEEMEKYLGYTKCGSENCLEEIAEIRSQFEKFKTEVIAQTSISRVESSPVIATASSNAHATQPTALLASARSQPGSGYHSQP</sequence>
<feature type="region of interest" description="Disordered" evidence="1">
    <location>
        <begin position="130"/>
        <end position="158"/>
    </location>
</feature>
<protein>
    <submittedName>
        <fullName evidence="2">Uncharacterized protein</fullName>
    </submittedName>
</protein>
<evidence type="ECO:0000313" key="3">
    <source>
        <dbReference type="Proteomes" id="UP000001798"/>
    </source>
</evidence>
<dbReference type="GeneID" id="5438016"/>
<keyword evidence="3" id="KW-1185">Reference proteome</keyword>
<reference evidence="2 3" key="1">
    <citation type="journal article" date="2011" name="PLoS Genet.">
        <title>Genomic analysis of the necrotrophic fungal pathogens Sclerotinia sclerotiorum and Botrytis cinerea.</title>
        <authorList>
            <person name="Amselem J."/>
            <person name="Cuomo C.A."/>
            <person name="van Kan J.A."/>
            <person name="Viaud M."/>
            <person name="Benito E.P."/>
            <person name="Couloux A."/>
            <person name="Coutinho P.M."/>
            <person name="de Vries R.P."/>
            <person name="Dyer P.S."/>
            <person name="Fillinger S."/>
            <person name="Fournier E."/>
            <person name="Gout L."/>
            <person name="Hahn M."/>
            <person name="Kohn L."/>
            <person name="Lapalu N."/>
            <person name="Plummer K.M."/>
            <person name="Pradier J.M."/>
            <person name="Quevillon E."/>
            <person name="Sharon A."/>
            <person name="Simon A."/>
            <person name="ten Have A."/>
            <person name="Tudzynski B."/>
            <person name="Tudzynski P."/>
            <person name="Wincker P."/>
            <person name="Andrew M."/>
            <person name="Anthouard V."/>
            <person name="Beever R.E."/>
            <person name="Beffa R."/>
            <person name="Benoit I."/>
            <person name="Bouzid O."/>
            <person name="Brault B."/>
            <person name="Chen Z."/>
            <person name="Choquer M."/>
            <person name="Collemare J."/>
            <person name="Cotton P."/>
            <person name="Danchin E.G."/>
            <person name="Da Silva C."/>
            <person name="Gautier A."/>
            <person name="Giraud C."/>
            <person name="Giraud T."/>
            <person name="Gonzalez C."/>
            <person name="Grossetete S."/>
            <person name="Guldener U."/>
            <person name="Henrissat B."/>
            <person name="Howlett B.J."/>
            <person name="Kodira C."/>
            <person name="Kretschmer M."/>
            <person name="Lappartient A."/>
            <person name="Leroch M."/>
            <person name="Levis C."/>
            <person name="Mauceli E."/>
            <person name="Neuveglise C."/>
            <person name="Oeser B."/>
            <person name="Pearson M."/>
            <person name="Poulain J."/>
            <person name="Poussereau N."/>
            <person name="Quesneville H."/>
            <person name="Rascle C."/>
            <person name="Schumacher J."/>
            <person name="Segurens B."/>
            <person name="Sexton A."/>
            <person name="Silva E."/>
            <person name="Sirven C."/>
            <person name="Soanes D.M."/>
            <person name="Talbot N.J."/>
            <person name="Templeton M."/>
            <person name="Yandava C."/>
            <person name="Yarden O."/>
            <person name="Zeng Q."/>
            <person name="Rollins J.A."/>
            <person name="Lebrun M.H."/>
            <person name="Dickman M."/>
        </authorList>
    </citation>
    <scope>NUCLEOTIDE SEQUENCE [LARGE SCALE GENOMIC DNA]</scope>
    <source>
        <strain evidence="2 3">B05.10</strain>
    </source>
</reference>
<reference evidence="2 3" key="3">
    <citation type="journal article" date="2017" name="Mol. Plant Pathol.">
        <title>A gapless genome sequence of the fungus Botrytis cinerea.</title>
        <authorList>
            <person name="Van Kan J.A."/>
            <person name="Stassen J.H."/>
            <person name="Mosbach A."/>
            <person name="Van Der Lee T.A."/>
            <person name="Faino L."/>
            <person name="Farmer A.D."/>
            <person name="Papasotiriou D.G."/>
            <person name="Zhou S."/>
            <person name="Seidl M.F."/>
            <person name="Cottam E."/>
            <person name="Edel D."/>
            <person name="Hahn M."/>
            <person name="Schwartz D.C."/>
            <person name="Dietrich R.A."/>
            <person name="Widdison S."/>
            <person name="Scalliet G."/>
        </authorList>
    </citation>
    <scope>NUCLEOTIDE SEQUENCE [LARGE SCALE GENOMIC DNA]</scope>
    <source>
        <strain evidence="2 3">B05.10</strain>
    </source>
</reference>
<proteinExistence type="predicted"/>
<dbReference type="KEGG" id="bfu:BCIN_10g04460"/>
<dbReference type="RefSeq" id="XP_024551421.1">
    <property type="nucleotide sequence ID" value="XM_024695627.1"/>
</dbReference>
<accession>A0A384JV41</accession>
<evidence type="ECO:0000256" key="1">
    <source>
        <dbReference type="SAM" id="MobiDB-lite"/>
    </source>
</evidence>
<dbReference type="AlphaFoldDB" id="A0A384JV41"/>
<reference evidence="2 3" key="2">
    <citation type="journal article" date="2012" name="Eukaryot. Cell">
        <title>Genome update of Botrytis cinerea strains B05.10 and T4.</title>
        <authorList>
            <person name="Staats M."/>
            <person name="van Kan J.A."/>
        </authorList>
    </citation>
    <scope>NUCLEOTIDE SEQUENCE [LARGE SCALE GENOMIC DNA]</scope>
    <source>
        <strain evidence="2 3">B05.10</strain>
    </source>
</reference>